<protein>
    <submittedName>
        <fullName evidence="3">Uncharacterized protein</fullName>
    </submittedName>
</protein>
<feature type="transmembrane region" description="Helical" evidence="1">
    <location>
        <begin position="51"/>
        <end position="69"/>
    </location>
</feature>
<keyword evidence="1" id="KW-0812">Transmembrane</keyword>
<evidence type="ECO:0000313" key="4">
    <source>
        <dbReference type="Proteomes" id="UP000219369"/>
    </source>
</evidence>
<feature type="transmembrane region" description="Helical" evidence="1">
    <location>
        <begin position="89"/>
        <end position="108"/>
    </location>
</feature>
<feature type="signal peptide" evidence="2">
    <location>
        <begin position="1"/>
        <end position="16"/>
    </location>
</feature>
<feature type="chain" id="PRO_5013702463" evidence="2">
    <location>
        <begin position="17"/>
        <end position="134"/>
    </location>
</feature>
<evidence type="ECO:0000256" key="1">
    <source>
        <dbReference type="SAM" id="Phobius"/>
    </source>
</evidence>
<evidence type="ECO:0000256" key="2">
    <source>
        <dbReference type="SAM" id="SignalP"/>
    </source>
</evidence>
<reference evidence="4" key="1">
    <citation type="submission" date="2016-09" db="EMBL/GenBank/DDBJ databases">
        <authorList>
            <person name="Guldener U."/>
        </authorList>
    </citation>
    <scope>NUCLEOTIDE SEQUENCE [LARGE SCALE GENOMIC DNA]</scope>
    <source>
        <strain evidence="4">V64-1</strain>
    </source>
</reference>
<keyword evidence="1" id="KW-0472">Membrane</keyword>
<organism evidence="3 4">
    <name type="scientific">Fusarium oxysporum</name>
    <name type="common">Fusarium vascular wilt</name>
    <dbReference type="NCBI Taxonomy" id="5507"/>
    <lineage>
        <taxon>Eukaryota</taxon>
        <taxon>Fungi</taxon>
        <taxon>Dikarya</taxon>
        <taxon>Ascomycota</taxon>
        <taxon>Pezizomycotina</taxon>
        <taxon>Sordariomycetes</taxon>
        <taxon>Hypocreomycetidae</taxon>
        <taxon>Hypocreales</taxon>
        <taxon>Nectriaceae</taxon>
        <taxon>Fusarium</taxon>
        <taxon>Fusarium oxysporum species complex</taxon>
    </lineage>
</organism>
<dbReference type="OrthoDB" id="5040900at2759"/>
<evidence type="ECO:0000313" key="3">
    <source>
        <dbReference type="EMBL" id="SCO89777.1"/>
    </source>
</evidence>
<proteinExistence type="predicted"/>
<dbReference type="EMBL" id="FMJY01000008">
    <property type="protein sequence ID" value="SCO89777.1"/>
    <property type="molecule type" value="Genomic_DNA"/>
</dbReference>
<dbReference type="Proteomes" id="UP000219369">
    <property type="component" value="Unassembled WGS sequence"/>
</dbReference>
<keyword evidence="1" id="KW-1133">Transmembrane helix</keyword>
<name>A0A2H3TMH5_FUSOX</name>
<gene>
    <name evidence="3" type="ORF">FRV6_13905</name>
</gene>
<dbReference type="AlphaFoldDB" id="A0A2H3TMH5"/>
<sequence>MAVLDILLFLMAPCYGVLLRMCTGGPPPAAPSHLSRIRRLEYYLCHSTYRQMLLGLIMLLLFGNIFVAIDEGKYSPCIFWPSSSPRPPLQFLTVMLLIAANVLLFTVYGKRGDPEAEVAERIDLYLAFVQYYWY</sequence>
<accession>A0A2H3TMH5</accession>
<dbReference type="VEuPathDB" id="FungiDB:FOZG_11718"/>
<keyword evidence="2" id="KW-0732">Signal</keyword>